<feature type="transmembrane region" description="Helical" evidence="6">
    <location>
        <begin position="286"/>
        <end position="305"/>
    </location>
</feature>
<dbReference type="PANTHER" id="PTHR34820">
    <property type="entry name" value="INNER MEMBRANE PROTEIN YEBZ"/>
    <property type="match status" value="1"/>
</dbReference>
<evidence type="ECO:0000256" key="1">
    <source>
        <dbReference type="ARBA" id="ARBA00004651"/>
    </source>
</evidence>
<feature type="transmembrane region" description="Helical" evidence="6">
    <location>
        <begin position="94"/>
        <end position="114"/>
    </location>
</feature>
<dbReference type="InterPro" id="IPR047689">
    <property type="entry name" value="CopD"/>
</dbReference>
<protein>
    <submittedName>
        <fullName evidence="8">Copper homeostasis membrane protein CopD</fullName>
    </submittedName>
</protein>
<keyword evidence="5 6" id="KW-0472">Membrane</keyword>
<keyword evidence="3 6" id="KW-0812">Transmembrane</keyword>
<proteinExistence type="predicted"/>
<dbReference type="NCBIfam" id="NF033808">
    <property type="entry name" value="copper_CopD"/>
    <property type="match status" value="1"/>
</dbReference>
<feature type="transmembrane region" description="Helical" evidence="6">
    <location>
        <begin position="199"/>
        <end position="222"/>
    </location>
</feature>
<dbReference type="Pfam" id="PF05425">
    <property type="entry name" value="CopD"/>
    <property type="match status" value="1"/>
</dbReference>
<keyword evidence="4 6" id="KW-1133">Transmembrane helix</keyword>
<evidence type="ECO:0000259" key="7">
    <source>
        <dbReference type="Pfam" id="PF05425"/>
    </source>
</evidence>
<evidence type="ECO:0000256" key="3">
    <source>
        <dbReference type="ARBA" id="ARBA00022692"/>
    </source>
</evidence>
<accession>A0ABN1LX32</accession>
<evidence type="ECO:0000256" key="2">
    <source>
        <dbReference type="ARBA" id="ARBA00022475"/>
    </source>
</evidence>
<reference evidence="8 9" key="1">
    <citation type="journal article" date="2019" name="Int. J. Syst. Evol. Microbiol.">
        <title>The Global Catalogue of Microorganisms (GCM) 10K type strain sequencing project: providing services to taxonomists for standard genome sequencing and annotation.</title>
        <authorList>
            <consortium name="The Broad Institute Genomics Platform"/>
            <consortium name="The Broad Institute Genome Sequencing Center for Infectious Disease"/>
            <person name="Wu L."/>
            <person name="Ma J."/>
        </authorList>
    </citation>
    <scope>NUCLEOTIDE SEQUENCE [LARGE SCALE GENOMIC DNA]</scope>
    <source>
        <strain evidence="8 9">JCM 15910</strain>
    </source>
</reference>
<evidence type="ECO:0000256" key="6">
    <source>
        <dbReference type="SAM" id="Phobius"/>
    </source>
</evidence>
<comment type="subcellular location">
    <subcellularLocation>
        <location evidence="1">Cell membrane</location>
        <topology evidence="1">Multi-pass membrane protein</topology>
    </subcellularLocation>
</comment>
<dbReference type="Proteomes" id="UP001500738">
    <property type="component" value="Unassembled WGS sequence"/>
</dbReference>
<gene>
    <name evidence="8" type="primary">copD</name>
    <name evidence="8" type="ORF">GCM10009115_03110</name>
</gene>
<feature type="transmembrane region" description="Helical" evidence="6">
    <location>
        <begin position="121"/>
        <end position="139"/>
    </location>
</feature>
<comment type="caution">
    <text evidence="8">The sequence shown here is derived from an EMBL/GenBank/DDBJ whole genome shotgun (WGS) entry which is preliminary data.</text>
</comment>
<dbReference type="RefSeq" id="WP_215352491.1">
    <property type="nucleotide sequence ID" value="NZ_BAAAFE010000002.1"/>
</dbReference>
<name>A0ABN1LX32_9SPHN</name>
<organism evidence="8 9">
    <name type="scientific">Sphingopyxis soli</name>
    <dbReference type="NCBI Taxonomy" id="592051"/>
    <lineage>
        <taxon>Bacteria</taxon>
        <taxon>Pseudomonadati</taxon>
        <taxon>Pseudomonadota</taxon>
        <taxon>Alphaproteobacteria</taxon>
        <taxon>Sphingomonadales</taxon>
        <taxon>Sphingomonadaceae</taxon>
        <taxon>Sphingopyxis</taxon>
    </lineage>
</organism>
<evidence type="ECO:0000256" key="4">
    <source>
        <dbReference type="ARBA" id="ARBA00022989"/>
    </source>
</evidence>
<feature type="domain" description="Copper resistance protein D" evidence="7">
    <location>
        <begin position="194"/>
        <end position="302"/>
    </location>
</feature>
<dbReference type="PANTHER" id="PTHR34820:SF4">
    <property type="entry name" value="INNER MEMBRANE PROTEIN YEBZ"/>
    <property type="match status" value="1"/>
</dbReference>
<feature type="transmembrane region" description="Helical" evidence="6">
    <location>
        <begin position="159"/>
        <end position="178"/>
    </location>
</feature>
<evidence type="ECO:0000313" key="9">
    <source>
        <dbReference type="Proteomes" id="UP001500738"/>
    </source>
</evidence>
<keyword evidence="2" id="KW-1003">Cell membrane</keyword>
<evidence type="ECO:0000256" key="5">
    <source>
        <dbReference type="ARBA" id="ARBA00023136"/>
    </source>
</evidence>
<sequence length="312" mass="32333">MVDLLLMGVRFALFAVLTLIAGLAAFPLHALEPGDRRNSGPGSIVARPLPWLCAAALLLSLLGIAVLTASMQGVGLVATDLAMVVALVRETDVGTAWLVRMAALLVATAGAFRIARNPDMAAMIVAAAGAVALTTLTWSSHAGASEGTAGWIHRASDALHMQAAAVWLGAIAGFLLLLRPSEPVARDHLALTARSLDRFARVGTICVFVIAATGLVNGQMIVGAANIVQAMASPYGQLLALKLILFAAMLGLAAANRWRLTPALGRALDEPDIDPASAARAMRLSLMLEALAGLAILALVAWFGMLEPFDPA</sequence>
<feature type="transmembrane region" description="Helical" evidence="6">
    <location>
        <begin position="6"/>
        <end position="28"/>
    </location>
</feature>
<keyword evidence="9" id="KW-1185">Reference proteome</keyword>
<feature type="transmembrane region" description="Helical" evidence="6">
    <location>
        <begin position="49"/>
        <end position="74"/>
    </location>
</feature>
<dbReference type="InterPro" id="IPR032694">
    <property type="entry name" value="CopC/D"/>
</dbReference>
<feature type="transmembrane region" description="Helical" evidence="6">
    <location>
        <begin position="234"/>
        <end position="255"/>
    </location>
</feature>
<evidence type="ECO:0000313" key="8">
    <source>
        <dbReference type="EMBL" id="GAA0861243.1"/>
    </source>
</evidence>
<dbReference type="InterPro" id="IPR008457">
    <property type="entry name" value="Cu-R_CopD_dom"/>
</dbReference>
<dbReference type="EMBL" id="BAAAFE010000002">
    <property type="protein sequence ID" value="GAA0861243.1"/>
    <property type="molecule type" value="Genomic_DNA"/>
</dbReference>